<protein>
    <submittedName>
        <fullName evidence="6">Transthyretin-like family protein</fullName>
    </submittedName>
</protein>
<dbReference type="InterPro" id="IPR038479">
    <property type="entry name" value="Transthyretin-like_sf"/>
</dbReference>
<evidence type="ECO:0000256" key="3">
    <source>
        <dbReference type="ARBA" id="ARBA00022525"/>
    </source>
</evidence>
<dbReference type="PANTHER" id="PTHR21700">
    <property type="entry name" value="TRANSTHYRETIN-LIKE FAMILY PROTEIN-RELATED"/>
    <property type="match status" value="1"/>
</dbReference>
<proteinExistence type="inferred from homology"/>
<dbReference type="GO" id="GO:0009986">
    <property type="term" value="C:cell surface"/>
    <property type="evidence" value="ECO:0007669"/>
    <property type="project" value="InterPro"/>
</dbReference>
<evidence type="ECO:0000313" key="6">
    <source>
        <dbReference type="EMBL" id="PIO58318.1"/>
    </source>
</evidence>
<dbReference type="EMBL" id="KZ370652">
    <property type="protein sequence ID" value="PIO58318.1"/>
    <property type="molecule type" value="Genomic_DNA"/>
</dbReference>
<comment type="subcellular location">
    <subcellularLocation>
        <location evidence="1">Secreted</location>
    </subcellularLocation>
</comment>
<evidence type="ECO:0000256" key="1">
    <source>
        <dbReference type="ARBA" id="ARBA00004613"/>
    </source>
</evidence>
<organism evidence="6 7">
    <name type="scientific">Teladorsagia circumcincta</name>
    <name type="common">Brown stomach worm</name>
    <name type="synonym">Ostertagia circumcincta</name>
    <dbReference type="NCBI Taxonomy" id="45464"/>
    <lineage>
        <taxon>Eukaryota</taxon>
        <taxon>Metazoa</taxon>
        <taxon>Ecdysozoa</taxon>
        <taxon>Nematoda</taxon>
        <taxon>Chromadorea</taxon>
        <taxon>Rhabditida</taxon>
        <taxon>Rhabditina</taxon>
        <taxon>Rhabditomorpha</taxon>
        <taxon>Strongyloidea</taxon>
        <taxon>Trichostrongylidae</taxon>
        <taxon>Teladorsagia</taxon>
    </lineage>
</organism>
<dbReference type="PANTHER" id="PTHR21700:SF24">
    <property type="entry name" value="TRANSTHYRETIN-LIKE FAMILY PROTEIN"/>
    <property type="match status" value="1"/>
</dbReference>
<accession>A0A2G9TKB5</accession>
<dbReference type="AlphaFoldDB" id="A0A2G9TKB5"/>
<dbReference type="Gene3D" id="2.60.40.3330">
    <property type="match status" value="1"/>
</dbReference>
<reference evidence="6 7" key="1">
    <citation type="submission" date="2015-09" db="EMBL/GenBank/DDBJ databases">
        <title>Draft genome of the parasitic nematode Teladorsagia circumcincta isolate WARC Sus (inbred).</title>
        <authorList>
            <person name="Mitreva M."/>
        </authorList>
    </citation>
    <scope>NUCLEOTIDE SEQUENCE [LARGE SCALE GENOMIC DNA]</scope>
    <source>
        <strain evidence="6 7">S</strain>
    </source>
</reference>
<keyword evidence="3" id="KW-0964">Secreted</keyword>
<name>A0A2G9TKB5_TELCI</name>
<keyword evidence="4 5" id="KW-0732">Signal</keyword>
<feature type="chain" id="PRO_5013782450" evidence="5">
    <location>
        <begin position="18"/>
        <end position="138"/>
    </location>
</feature>
<dbReference type="GO" id="GO:0005576">
    <property type="term" value="C:extracellular region"/>
    <property type="evidence" value="ECO:0007669"/>
    <property type="project" value="UniProtKB-SubCell"/>
</dbReference>
<comment type="similarity">
    <text evidence="2">Belongs to the nematode transthyretin-like family.</text>
</comment>
<evidence type="ECO:0000256" key="2">
    <source>
        <dbReference type="ARBA" id="ARBA00010112"/>
    </source>
</evidence>
<evidence type="ECO:0000313" key="7">
    <source>
        <dbReference type="Proteomes" id="UP000230423"/>
    </source>
</evidence>
<evidence type="ECO:0000256" key="5">
    <source>
        <dbReference type="SAM" id="SignalP"/>
    </source>
</evidence>
<evidence type="ECO:0000256" key="4">
    <source>
        <dbReference type="ARBA" id="ARBA00022729"/>
    </source>
</evidence>
<gene>
    <name evidence="6" type="ORF">TELCIR_20249</name>
</gene>
<keyword evidence="7" id="KW-1185">Reference proteome</keyword>
<dbReference type="Proteomes" id="UP000230423">
    <property type="component" value="Unassembled WGS sequence"/>
</dbReference>
<dbReference type="InterPro" id="IPR001534">
    <property type="entry name" value="Transthyretin-like"/>
</dbReference>
<dbReference type="Pfam" id="PF01060">
    <property type="entry name" value="TTR-52"/>
    <property type="match status" value="1"/>
</dbReference>
<sequence length="138" mass="15487">MHAKVIIVFTLLSLCRSIFTKMQSVAVEGTIKCNGLPAVNVPVELHVLETYSKATLDEARTDSKGYFRLWAYKYDYSDIEPKLTIIGNKCNYVASCFKTVEIPIPEAYVSSGRQPKKTYDIGTLDLAKHTTDESHCTM</sequence>
<feature type="signal peptide" evidence="5">
    <location>
        <begin position="1"/>
        <end position="17"/>
    </location>
</feature>